<proteinExistence type="predicted"/>
<evidence type="ECO:0000313" key="2">
    <source>
        <dbReference type="Proteomes" id="UP000324897"/>
    </source>
</evidence>
<evidence type="ECO:0000313" key="1">
    <source>
        <dbReference type="EMBL" id="TVU02422.1"/>
    </source>
</evidence>
<dbReference type="Proteomes" id="UP000324897">
    <property type="component" value="Unassembled WGS sequence"/>
</dbReference>
<organism evidence="1 2">
    <name type="scientific">Eragrostis curvula</name>
    <name type="common">weeping love grass</name>
    <dbReference type="NCBI Taxonomy" id="38414"/>
    <lineage>
        <taxon>Eukaryota</taxon>
        <taxon>Viridiplantae</taxon>
        <taxon>Streptophyta</taxon>
        <taxon>Embryophyta</taxon>
        <taxon>Tracheophyta</taxon>
        <taxon>Spermatophyta</taxon>
        <taxon>Magnoliopsida</taxon>
        <taxon>Liliopsida</taxon>
        <taxon>Poales</taxon>
        <taxon>Poaceae</taxon>
        <taxon>PACMAD clade</taxon>
        <taxon>Chloridoideae</taxon>
        <taxon>Eragrostideae</taxon>
        <taxon>Eragrostidinae</taxon>
        <taxon>Eragrostis</taxon>
    </lineage>
</organism>
<comment type="caution">
    <text evidence="1">The sequence shown here is derived from an EMBL/GenBank/DDBJ whole genome shotgun (WGS) entry which is preliminary data.</text>
</comment>
<dbReference type="AlphaFoldDB" id="A0A5J9STZ5"/>
<feature type="non-terminal residue" evidence="1">
    <location>
        <position position="1"/>
    </location>
</feature>
<protein>
    <submittedName>
        <fullName evidence="1">Uncharacterized protein</fullName>
    </submittedName>
</protein>
<sequence>MSTSAPDSHRFDAPCRLAAGWLHDVDLQRKKRKQTCMLTKLYSPMRVSLRPHCPHTRPRPVLPRLFVLAAPPLLHHGAMPRSTPASARNISFLILQHSFPQHGTFEQRAAERATEPSLIHQGKTLLKQGALALSCPVGHLMRSMSSNLSKK</sequence>
<name>A0A5J9STZ5_9POAL</name>
<dbReference type="Gramene" id="TVU02422">
    <property type="protein sequence ID" value="TVU02422"/>
    <property type="gene ID" value="EJB05_52103"/>
</dbReference>
<reference evidence="1 2" key="1">
    <citation type="journal article" date="2019" name="Sci. Rep.">
        <title>A high-quality genome of Eragrostis curvula grass provides insights into Poaceae evolution and supports new strategies to enhance forage quality.</title>
        <authorList>
            <person name="Carballo J."/>
            <person name="Santos B.A.C.M."/>
            <person name="Zappacosta D."/>
            <person name="Garbus I."/>
            <person name="Selva J.P."/>
            <person name="Gallo C.A."/>
            <person name="Diaz A."/>
            <person name="Albertini E."/>
            <person name="Caccamo M."/>
            <person name="Echenique V."/>
        </authorList>
    </citation>
    <scope>NUCLEOTIDE SEQUENCE [LARGE SCALE GENOMIC DNA]</scope>
    <source>
        <strain evidence="2">cv. Victoria</strain>
        <tissue evidence="1">Leaf</tissue>
    </source>
</reference>
<gene>
    <name evidence="1" type="ORF">EJB05_52103</name>
</gene>
<keyword evidence="2" id="KW-1185">Reference proteome</keyword>
<accession>A0A5J9STZ5</accession>
<dbReference type="EMBL" id="RWGY01000330">
    <property type="protein sequence ID" value="TVU02422.1"/>
    <property type="molecule type" value="Genomic_DNA"/>
</dbReference>